<dbReference type="InterPro" id="IPR005770">
    <property type="entry name" value="PhnD"/>
</dbReference>
<evidence type="ECO:0000313" key="5">
    <source>
        <dbReference type="Proteomes" id="UP000183810"/>
    </source>
</evidence>
<dbReference type="Pfam" id="PF12974">
    <property type="entry name" value="Phosphonate-bd"/>
    <property type="match status" value="1"/>
</dbReference>
<keyword evidence="5" id="KW-1185">Reference proteome</keyword>
<dbReference type="NCBIfam" id="TIGR01098">
    <property type="entry name" value="3A0109s03R"/>
    <property type="match status" value="1"/>
</dbReference>
<dbReference type="PROSITE" id="PS51257">
    <property type="entry name" value="PROKAR_LIPOPROTEIN"/>
    <property type="match status" value="1"/>
</dbReference>
<protein>
    <submittedName>
        <fullName evidence="4">Phosphate starvation-inducible protein PhoH</fullName>
    </submittedName>
</protein>
<evidence type="ECO:0000256" key="3">
    <source>
        <dbReference type="SAM" id="SignalP"/>
    </source>
</evidence>
<reference evidence="4" key="1">
    <citation type="submission" date="2016-11" db="EMBL/GenBank/DDBJ databases">
        <authorList>
            <person name="Jaros S."/>
            <person name="Januszkiewicz K."/>
            <person name="Wedrychowicz H."/>
        </authorList>
    </citation>
    <scope>NUCLEOTIDE SEQUENCE [LARGE SCALE GENOMIC DNA]</scope>
    <source>
        <strain evidence="4">Y48</strain>
    </source>
</reference>
<evidence type="ECO:0000313" key="4">
    <source>
        <dbReference type="EMBL" id="APE33556.1"/>
    </source>
</evidence>
<organism evidence="4 5">
    <name type="scientific">Nocardia mangyaensis</name>
    <dbReference type="NCBI Taxonomy" id="2213200"/>
    <lineage>
        <taxon>Bacteria</taxon>
        <taxon>Bacillati</taxon>
        <taxon>Actinomycetota</taxon>
        <taxon>Actinomycetes</taxon>
        <taxon>Mycobacteriales</taxon>
        <taxon>Nocardiaceae</taxon>
        <taxon>Nocardia</taxon>
    </lineage>
</organism>
<dbReference type="PANTHER" id="PTHR35841:SF1">
    <property type="entry name" value="PHOSPHONATES-BINDING PERIPLASMIC PROTEIN"/>
    <property type="match status" value="1"/>
</dbReference>
<sequence length="307" mass="32126">MFRESARRLGALTVSAVAALVLSACGSEGGATDEQALVFAAVPSEESTSLQTKYEPIIAMLEKETGRKITFQNATDYAAVIEGQRAGKIHFAQYGPFSYVLAKNAGVDATPLGAFVEAPGDDPGYQSYAITKAGSSVTSLADVRGKSVCFVDPASTSGYLYPTAGLLAAGVDPKKDITAVIAGGHDASVLAVMSGQCEVGFAYDTMVDELLISKGQLAEGDVTVLWKSEVIPGSPLAVSGDLEPALLATITKAIHEKGNVDYLLANGFCSDPCDIGEEGRWGYTPVDDALYDGVRKVCETTKDEKCQ</sequence>
<keyword evidence="2 3" id="KW-0732">Signal</keyword>
<accession>A0A1J0VND7</accession>
<feature type="chain" id="PRO_5039451806" evidence="3">
    <location>
        <begin position="27"/>
        <end position="307"/>
    </location>
</feature>
<dbReference type="SUPFAM" id="SSF53850">
    <property type="entry name" value="Periplasmic binding protein-like II"/>
    <property type="match status" value="1"/>
</dbReference>
<dbReference type="CDD" id="cd01071">
    <property type="entry name" value="PBP2_PhnD_like"/>
    <property type="match status" value="1"/>
</dbReference>
<dbReference type="GO" id="GO:0055085">
    <property type="term" value="P:transmembrane transport"/>
    <property type="evidence" value="ECO:0007669"/>
    <property type="project" value="InterPro"/>
</dbReference>
<dbReference type="Proteomes" id="UP000183810">
    <property type="component" value="Chromosome"/>
</dbReference>
<dbReference type="PANTHER" id="PTHR35841">
    <property type="entry name" value="PHOSPHONATES-BINDING PERIPLASMIC PROTEIN"/>
    <property type="match status" value="1"/>
</dbReference>
<feature type="signal peptide" evidence="3">
    <location>
        <begin position="1"/>
        <end position="26"/>
    </location>
</feature>
<dbReference type="AlphaFoldDB" id="A0A1J0VND7"/>
<name>A0A1J0VND7_9NOCA</name>
<proteinExistence type="inferred from homology"/>
<dbReference type="OrthoDB" id="9764656at2"/>
<dbReference type="Gene3D" id="3.40.190.10">
    <property type="entry name" value="Periplasmic binding protein-like II"/>
    <property type="match status" value="2"/>
</dbReference>
<dbReference type="KEGG" id="nsl:BOX37_05750"/>
<evidence type="ECO:0000256" key="1">
    <source>
        <dbReference type="ARBA" id="ARBA00007162"/>
    </source>
</evidence>
<dbReference type="GO" id="GO:0043190">
    <property type="term" value="C:ATP-binding cassette (ABC) transporter complex"/>
    <property type="evidence" value="ECO:0007669"/>
    <property type="project" value="InterPro"/>
</dbReference>
<dbReference type="RefSeq" id="WP_071926739.1">
    <property type="nucleotide sequence ID" value="NZ_CP018082.1"/>
</dbReference>
<dbReference type="EMBL" id="CP018082">
    <property type="protein sequence ID" value="APE33556.1"/>
    <property type="molecule type" value="Genomic_DNA"/>
</dbReference>
<evidence type="ECO:0000256" key="2">
    <source>
        <dbReference type="ARBA" id="ARBA00022729"/>
    </source>
</evidence>
<comment type="similarity">
    <text evidence="1">Belongs to the phosphate/phosphite/phosphonate binding protein family.</text>
</comment>
<gene>
    <name evidence="4" type="ORF">BOX37_05750</name>
</gene>